<dbReference type="PANTHER" id="PTHR11699">
    <property type="entry name" value="ALDEHYDE DEHYDROGENASE-RELATED"/>
    <property type="match status" value="1"/>
</dbReference>
<dbReference type="Pfam" id="PF00171">
    <property type="entry name" value="Aldedh"/>
    <property type="match status" value="1"/>
</dbReference>
<dbReference type="PROSITE" id="PS00070">
    <property type="entry name" value="ALDEHYDE_DEHYDR_CYS"/>
    <property type="match status" value="1"/>
</dbReference>
<dbReference type="InterPro" id="IPR015590">
    <property type="entry name" value="Aldehyde_DH_dom"/>
</dbReference>
<evidence type="ECO:0000256" key="6">
    <source>
        <dbReference type="RuleBase" id="RU003345"/>
    </source>
</evidence>
<evidence type="ECO:0000256" key="1">
    <source>
        <dbReference type="ARBA" id="ARBA00009986"/>
    </source>
</evidence>
<dbReference type="InterPro" id="IPR016162">
    <property type="entry name" value="Ald_DH_N"/>
</dbReference>
<name>A0A2W5R0K7_ANCNO</name>
<keyword evidence="4" id="KW-0558">Oxidation</keyword>
<accession>A0A2W5R0K7</accession>
<keyword evidence="2" id="KW-0630">Potassium</keyword>
<evidence type="ECO:0000256" key="4">
    <source>
        <dbReference type="ARBA" id="ARBA00023097"/>
    </source>
</evidence>
<proteinExistence type="inferred from homology"/>
<feature type="active site" evidence="5">
    <location>
        <position position="268"/>
    </location>
</feature>
<protein>
    <submittedName>
        <fullName evidence="8">Betaine-aldehyde dehydrogenase</fullName>
    </submittedName>
</protein>
<evidence type="ECO:0000313" key="9">
    <source>
        <dbReference type="Proteomes" id="UP000248887"/>
    </source>
</evidence>
<organism evidence="8 9">
    <name type="scientific">Ancylobacter novellus</name>
    <name type="common">Thiobacillus novellus</name>
    <dbReference type="NCBI Taxonomy" id="921"/>
    <lineage>
        <taxon>Bacteria</taxon>
        <taxon>Pseudomonadati</taxon>
        <taxon>Pseudomonadota</taxon>
        <taxon>Alphaproteobacteria</taxon>
        <taxon>Hyphomicrobiales</taxon>
        <taxon>Xanthobacteraceae</taxon>
        <taxon>Ancylobacter</taxon>
    </lineage>
</organism>
<dbReference type="AlphaFoldDB" id="A0A2W5R0K7"/>
<sequence>MTLHFDPSPFLSATTKSFLQGPMQLFIGGAFRDAASGETFDTLDPATGRRIASVAHAGPADVDAAVKAAETAFASWSQTPPGTRERILHRLADLIEARAAEFAEIESIDSGKPAAHIKFVDVALAVGALRYNAGWCSKIEGGVLPVSQPSMHCYTRREPLGVVAAIVPWNFSLCQAAFKIAPALAAGCTVVLKPAEQTPLAAIYLARIAAEAGLPDGVLNVLPGFGETTGAALCAHPGVEKITFTGSEEVGKLIARNATSTLKHVSLELGGKSPHIIFDDADIETAAQTAAMAIFFYAGQVCTAGSRLLVQKKVFDKVADTVVAEARKLKLGHGLVSDTTLGALVSAEQRERVMRYVDGARDSGIEIATGGRIPAEFAEAGCFYEPTVLVDPSDDAKVVAEEIFGPVLTLQSFDTIEEVAARANRTTYGLAAGVWTRDVGRAHALAARLKAGSVWVNTYNQFDAAVPFGGYKQSGYGRDNGREGIEKYLQTKAVWVNYA</sequence>
<dbReference type="FunFam" id="3.40.605.10:FF:000007">
    <property type="entry name" value="NAD/NADP-dependent betaine aldehyde dehydrogenase"/>
    <property type="match status" value="1"/>
</dbReference>
<evidence type="ECO:0000313" key="8">
    <source>
        <dbReference type="EMBL" id="PZQ83086.1"/>
    </source>
</evidence>
<dbReference type="GO" id="GO:0016620">
    <property type="term" value="F:oxidoreductase activity, acting on the aldehyde or oxo group of donors, NAD or NADP as acceptor"/>
    <property type="evidence" value="ECO:0007669"/>
    <property type="project" value="InterPro"/>
</dbReference>
<dbReference type="EMBL" id="QFQD01000024">
    <property type="protein sequence ID" value="PZQ83086.1"/>
    <property type="molecule type" value="Genomic_DNA"/>
</dbReference>
<evidence type="ECO:0000259" key="7">
    <source>
        <dbReference type="Pfam" id="PF00171"/>
    </source>
</evidence>
<comment type="similarity">
    <text evidence="1 6">Belongs to the aldehyde dehydrogenase family.</text>
</comment>
<dbReference type="InterPro" id="IPR016163">
    <property type="entry name" value="Ald_DH_C"/>
</dbReference>
<evidence type="ECO:0000256" key="2">
    <source>
        <dbReference type="ARBA" id="ARBA00022958"/>
    </source>
</evidence>
<keyword evidence="3 6" id="KW-0560">Oxidoreductase</keyword>
<dbReference type="InterPro" id="IPR016161">
    <property type="entry name" value="Ald_DH/histidinol_DH"/>
</dbReference>
<comment type="caution">
    <text evidence="8">The sequence shown here is derived from an EMBL/GenBank/DDBJ whole genome shotgun (WGS) entry which is preliminary data.</text>
</comment>
<dbReference type="Gene3D" id="3.40.605.10">
    <property type="entry name" value="Aldehyde Dehydrogenase, Chain A, domain 1"/>
    <property type="match status" value="1"/>
</dbReference>
<dbReference type="PROSITE" id="PS00687">
    <property type="entry name" value="ALDEHYDE_DEHYDR_GLU"/>
    <property type="match status" value="1"/>
</dbReference>
<dbReference type="FunFam" id="3.40.309.10:FF:000012">
    <property type="entry name" value="Betaine aldehyde dehydrogenase"/>
    <property type="match status" value="1"/>
</dbReference>
<dbReference type="SUPFAM" id="SSF53720">
    <property type="entry name" value="ALDH-like"/>
    <property type="match status" value="1"/>
</dbReference>
<dbReference type="FunFam" id="3.40.605.10:FF:000026">
    <property type="entry name" value="Aldehyde dehydrogenase, putative"/>
    <property type="match status" value="1"/>
</dbReference>
<feature type="domain" description="Aldehyde dehydrogenase" evidence="7">
    <location>
        <begin position="33"/>
        <end position="494"/>
    </location>
</feature>
<dbReference type="InterPro" id="IPR029510">
    <property type="entry name" value="Ald_DH_CS_GLU"/>
</dbReference>
<reference evidence="8 9" key="1">
    <citation type="submission" date="2017-08" db="EMBL/GenBank/DDBJ databases">
        <title>Infants hospitalized years apart are colonized by the same room-sourced microbial strains.</title>
        <authorList>
            <person name="Brooks B."/>
            <person name="Olm M.R."/>
            <person name="Firek B.A."/>
            <person name="Baker R."/>
            <person name="Thomas B.C."/>
            <person name="Morowitz M.J."/>
            <person name="Banfield J.F."/>
        </authorList>
    </citation>
    <scope>NUCLEOTIDE SEQUENCE [LARGE SCALE GENOMIC DNA]</scope>
    <source>
        <strain evidence="8">S2_005_001_R2_27</strain>
    </source>
</reference>
<dbReference type="Proteomes" id="UP000248887">
    <property type="component" value="Unassembled WGS sequence"/>
</dbReference>
<dbReference type="Gene3D" id="3.40.309.10">
    <property type="entry name" value="Aldehyde Dehydrogenase, Chain A, domain 2"/>
    <property type="match status" value="1"/>
</dbReference>
<dbReference type="InterPro" id="IPR016160">
    <property type="entry name" value="Ald_DH_CS_CYS"/>
</dbReference>
<gene>
    <name evidence="8" type="ORF">DI549_09395</name>
</gene>
<evidence type="ECO:0000256" key="3">
    <source>
        <dbReference type="ARBA" id="ARBA00023002"/>
    </source>
</evidence>
<evidence type="ECO:0000256" key="5">
    <source>
        <dbReference type="PROSITE-ProRule" id="PRU10007"/>
    </source>
</evidence>